<evidence type="ECO:0000313" key="4">
    <source>
        <dbReference type="EMBL" id="KAJ8923901.1"/>
    </source>
</evidence>
<gene>
    <name evidence="4" type="ORF">NQ315_006677</name>
</gene>
<accession>A0AAV8WCD1</accession>
<organism evidence="4 5">
    <name type="scientific">Exocentrus adspersus</name>
    <dbReference type="NCBI Taxonomy" id="1586481"/>
    <lineage>
        <taxon>Eukaryota</taxon>
        <taxon>Metazoa</taxon>
        <taxon>Ecdysozoa</taxon>
        <taxon>Arthropoda</taxon>
        <taxon>Hexapoda</taxon>
        <taxon>Insecta</taxon>
        <taxon>Pterygota</taxon>
        <taxon>Neoptera</taxon>
        <taxon>Endopterygota</taxon>
        <taxon>Coleoptera</taxon>
        <taxon>Polyphaga</taxon>
        <taxon>Cucujiformia</taxon>
        <taxon>Chrysomeloidea</taxon>
        <taxon>Cerambycidae</taxon>
        <taxon>Lamiinae</taxon>
        <taxon>Acanthocinini</taxon>
        <taxon>Exocentrus</taxon>
    </lineage>
</organism>
<dbReference type="Proteomes" id="UP001159042">
    <property type="component" value="Unassembled WGS sequence"/>
</dbReference>
<dbReference type="Pfam" id="PF09072">
    <property type="entry name" value="TMA7"/>
    <property type="match status" value="1"/>
</dbReference>
<protein>
    <recommendedName>
        <fullName evidence="1">Translation machinery-associated protein 7 homolog</fullName>
    </recommendedName>
    <alternativeName>
        <fullName evidence="2">Coiled-coil domain-containing protein 72 homolog</fullName>
    </alternativeName>
</protein>
<comment type="caution">
    <text evidence="4">The sequence shown here is derived from an EMBL/GenBank/DDBJ whole genome shotgun (WGS) entry which is preliminary data.</text>
</comment>
<proteinExistence type="predicted"/>
<dbReference type="AlphaFoldDB" id="A0AAV8WCD1"/>
<sequence>MIPKRVKTLIFLPEGQGLLWAEIERSSRLASTVNKSLHFGFAQEEQNVGAPLRRPDDIVLAVAAQFTQVAMIRSHPNYPQDGMRGYLTTPFPFCDYLRGLDELAKKEHRRAVECISPPQGYWKTLGKIPPSTLPAGMSSREGGKKKPLKAPKKDSKDLDDDDVAFKQKLKEQQKALQEAKSKASQKGPLAGGGIKKSGKK</sequence>
<keyword evidence="5" id="KW-1185">Reference proteome</keyword>
<evidence type="ECO:0000256" key="3">
    <source>
        <dbReference type="SAM" id="MobiDB-lite"/>
    </source>
</evidence>
<feature type="compositionally biased region" description="Gly residues" evidence="3">
    <location>
        <begin position="189"/>
        <end position="200"/>
    </location>
</feature>
<feature type="region of interest" description="Disordered" evidence="3">
    <location>
        <begin position="125"/>
        <end position="200"/>
    </location>
</feature>
<feature type="compositionally biased region" description="Basic and acidic residues" evidence="3">
    <location>
        <begin position="163"/>
        <end position="181"/>
    </location>
</feature>
<reference evidence="4 5" key="1">
    <citation type="journal article" date="2023" name="Insect Mol. Biol.">
        <title>Genome sequencing provides insights into the evolution of gene families encoding plant cell wall-degrading enzymes in longhorned beetles.</title>
        <authorList>
            <person name="Shin N.R."/>
            <person name="Okamura Y."/>
            <person name="Kirsch R."/>
            <person name="Pauchet Y."/>
        </authorList>
    </citation>
    <scope>NUCLEOTIDE SEQUENCE [LARGE SCALE GENOMIC DNA]</scope>
    <source>
        <strain evidence="4">EAD_L_NR</strain>
    </source>
</reference>
<evidence type="ECO:0000256" key="1">
    <source>
        <dbReference type="ARBA" id="ARBA00015581"/>
    </source>
</evidence>
<dbReference type="InterPro" id="IPR015157">
    <property type="entry name" value="TMA7"/>
</dbReference>
<dbReference type="EMBL" id="JANEYG010000003">
    <property type="protein sequence ID" value="KAJ8923901.1"/>
    <property type="molecule type" value="Genomic_DNA"/>
</dbReference>
<dbReference type="PANTHER" id="PTHR28632">
    <property type="entry name" value="TRANSLATION MACHINERY-ASSOCIATED PROTEIN 7"/>
    <property type="match status" value="1"/>
</dbReference>
<evidence type="ECO:0000313" key="5">
    <source>
        <dbReference type="Proteomes" id="UP001159042"/>
    </source>
</evidence>
<evidence type="ECO:0000256" key="2">
    <source>
        <dbReference type="ARBA" id="ARBA00031894"/>
    </source>
</evidence>
<name>A0AAV8WCD1_9CUCU</name>